<keyword evidence="1" id="KW-0732">Signal</keyword>
<evidence type="ECO:0000259" key="2">
    <source>
        <dbReference type="Pfam" id="PF13202"/>
    </source>
</evidence>
<gene>
    <name evidence="3" type="ORF">CSC65_05235</name>
</gene>
<dbReference type="PROSITE" id="PS00018">
    <property type="entry name" value="EF_HAND_1"/>
    <property type="match status" value="3"/>
</dbReference>
<dbReference type="SUPFAM" id="SSF47473">
    <property type="entry name" value="EF-hand"/>
    <property type="match status" value="1"/>
</dbReference>
<feature type="domain" description="EF-hand" evidence="2">
    <location>
        <begin position="35"/>
        <end position="48"/>
    </location>
</feature>
<proteinExistence type="predicted"/>
<evidence type="ECO:0000313" key="3">
    <source>
        <dbReference type="EMBL" id="KAF1695906.1"/>
    </source>
</evidence>
<dbReference type="InterPro" id="IPR002048">
    <property type="entry name" value="EF_hand_dom"/>
</dbReference>
<protein>
    <recommendedName>
        <fullName evidence="2">EF-hand domain-containing protein</fullName>
    </recommendedName>
</protein>
<dbReference type="EMBL" id="PDWN01000004">
    <property type="protein sequence ID" value="KAF1695906.1"/>
    <property type="molecule type" value="Genomic_DNA"/>
</dbReference>
<dbReference type="Proteomes" id="UP000788419">
    <property type="component" value="Unassembled WGS sequence"/>
</dbReference>
<comment type="caution">
    <text evidence="3">The sequence shown here is derived from an EMBL/GenBank/DDBJ whole genome shotgun (WGS) entry which is preliminary data.</text>
</comment>
<sequence>MSIVRGTILLLALGFAAPLAAQEASPSPVSSTVGFRALDANGDGVVSRYEYDGDIFSTLDADHDKRLSAAELDAVLGRLAKDGPSASERIVVADLDRDGQLDENELRHAAEMRFTSMDRDSDGNLDEAEFAAGFGVRVR</sequence>
<organism evidence="3 4">
    <name type="scientific">Pseudoxanthomonas daejeonensis</name>
    <dbReference type="NCBI Taxonomy" id="266062"/>
    <lineage>
        <taxon>Bacteria</taxon>
        <taxon>Pseudomonadati</taxon>
        <taxon>Pseudomonadota</taxon>
        <taxon>Gammaproteobacteria</taxon>
        <taxon>Lysobacterales</taxon>
        <taxon>Lysobacteraceae</taxon>
        <taxon>Pseudoxanthomonas</taxon>
    </lineage>
</organism>
<dbReference type="InterPro" id="IPR018247">
    <property type="entry name" value="EF_Hand_1_Ca_BS"/>
</dbReference>
<dbReference type="Gene3D" id="1.10.238.10">
    <property type="entry name" value="EF-hand"/>
    <property type="match status" value="1"/>
</dbReference>
<reference evidence="3 4" key="1">
    <citation type="submission" date="2017-10" db="EMBL/GenBank/DDBJ databases">
        <title>Whole genome sequencing of members of genus Pseudoxanthomonas.</title>
        <authorList>
            <person name="Kumar S."/>
            <person name="Bansal K."/>
            <person name="Kaur A."/>
            <person name="Patil P."/>
            <person name="Sharma S."/>
            <person name="Patil P.B."/>
        </authorList>
    </citation>
    <scope>NUCLEOTIDE SEQUENCE [LARGE SCALE GENOMIC DNA]</scope>
    <source>
        <strain evidence="3 4">DSM 17801</strain>
    </source>
</reference>
<name>A0ABQ6Z9B6_9GAMM</name>
<evidence type="ECO:0000256" key="1">
    <source>
        <dbReference type="SAM" id="SignalP"/>
    </source>
</evidence>
<feature type="chain" id="PRO_5045046618" description="EF-hand domain-containing protein" evidence="1">
    <location>
        <begin position="22"/>
        <end position="139"/>
    </location>
</feature>
<evidence type="ECO:0000313" key="4">
    <source>
        <dbReference type="Proteomes" id="UP000788419"/>
    </source>
</evidence>
<accession>A0ABQ6Z9B6</accession>
<feature type="signal peptide" evidence="1">
    <location>
        <begin position="1"/>
        <end position="21"/>
    </location>
</feature>
<keyword evidence="4" id="KW-1185">Reference proteome</keyword>
<dbReference type="Pfam" id="PF13202">
    <property type="entry name" value="EF-hand_5"/>
    <property type="match status" value="2"/>
</dbReference>
<dbReference type="InterPro" id="IPR011992">
    <property type="entry name" value="EF-hand-dom_pair"/>
</dbReference>
<feature type="domain" description="EF-hand" evidence="2">
    <location>
        <begin position="93"/>
        <end position="107"/>
    </location>
</feature>
<dbReference type="RefSeq" id="WP_162409137.1">
    <property type="nucleotide sequence ID" value="NZ_PDWN01000004.1"/>
</dbReference>